<evidence type="ECO:0000256" key="10">
    <source>
        <dbReference type="SAM" id="Phobius"/>
    </source>
</evidence>
<feature type="transmembrane region" description="Helical" evidence="10">
    <location>
        <begin position="329"/>
        <end position="348"/>
    </location>
</feature>
<dbReference type="AlphaFoldDB" id="A0A5C5X5S8"/>
<dbReference type="PROSITE" id="PS50893">
    <property type="entry name" value="ABC_TRANSPORTER_2"/>
    <property type="match status" value="1"/>
</dbReference>
<dbReference type="Proteomes" id="UP000317243">
    <property type="component" value="Unassembled WGS sequence"/>
</dbReference>
<dbReference type="InterPro" id="IPR036640">
    <property type="entry name" value="ABC1_TM_sf"/>
</dbReference>
<dbReference type="SUPFAM" id="SSF52540">
    <property type="entry name" value="P-loop containing nucleoside triphosphate hydrolases"/>
    <property type="match status" value="1"/>
</dbReference>
<keyword evidence="3" id="KW-1003">Cell membrane</keyword>
<keyword evidence="13" id="KW-0378">Hydrolase</keyword>
<dbReference type="GO" id="GO:0005524">
    <property type="term" value="F:ATP binding"/>
    <property type="evidence" value="ECO:0007669"/>
    <property type="project" value="UniProtKB-KW"/>
</dbReference>
<dbReference type="GO" id="GO:0090374">
    <property type="term" value="P:oligopeptide export from mitochondrion"/>
    <property type="evidence" value="ECO:0007669"/>
    <property type="project" value="TreeGrafter"/>
</dbReference>
<evidence type="ECO:0000256" key="9">
    <source>
        <dbReference type="SAM" id="MobiDB-lite"/>
    </source>
</evidence>
<dbReference type="CDD" id="cd07346">
    <property type="entry name" value="ABC_6TM_exporters"/>
    <property type="match status" value="1"/>
</dbReference>
<evidence type="ECO:0000256" key="1">
    <source>
        <dbReference type="ARBA" id="ARBA00004651"/>
    </source>
</evidence>
<keyword evidence="14" id="KW-1185">Reference proteome</keyword>
<dbReference type="InterPro" id="IPR027417">
    <property type="entry name" value="P-loop_NTPase"/>
</dbReference>
<dbReference type="PANTHER" id="PTHR43394:SF7">
    <property type="entry name" value="ABC TRANSPORTER B FAMILY MEMBER 28"/>
    <property type="match status" value="1"/>
</dbReference>
<dbReference type="FunFam" id="3.40.50.300:FF:000221">
    <property type="entry name" value="Multidrug ABC transporter ATP-binding protein"/>
    <property type="match status" value="1"/>
</dbReference>
<evidence type="ECO:0000256" key="7">
    <source>
        <dbReference type="ARBA" id="ARBA00022989"/>
    </source>
</evidence>
<dbReference type="InterPro" id="IPR003593">
    <property type="entry name" value="AAA+_ATPase"/>
</dbReference>
<evidence type="ECO:0000256" key="8">
    <source>
        <dbReference type="ARBA" id="ARBA00023136"/>
    </source>
</evidence>
<evidence type="ECO:0000313" key="13">
    <source>
        <dbReference type="EMBL" id="TWT58118.1"/>
    </source>
</evidence>
<keyword evidence="8 10" id="KW-0472">Membrane</keyword>
<feature type="domain" description="ABC transmembrane type-1" evidence="12">
    <location>
        <begin position="89"/>
        <end position="386"/>
    </location>
</feature>
<dbReference type="GO" id="GO:0015421">
    <property type="term" value="F:ABC-type oligopeptide transporter activity"/>
    <property type="evidence" value="ECO:0007669"/>
    <property type="project" value="TreeGrafter"/>
</dbReference>
<sequence>MDDRTESDAYHFLMNSHQKSSRQRFHEYRQSIAGAKSQTNDDTPDPSKDPAEIVVPKHRQKESKQRLRSFRQLIASFWKLLGPHKKPVIFSLATLTVSTALGLVPPAATKFIVDSVLGDTPIPPVVVETFPFVQNRWTFLIAITGGIVCISLLKVLLHIWGRWQATRATKRLQMSIRKQLFEHTIRLPLNTVHTMKSGGVASLLRQDAGSIGDLIFGLLYNPWRAIVQLIGSLIILLVVDWRLLLGALAVLPAVYLSHRTWITEIRPRFRDVRERRQGIDSKTTETFAGIRIVRGFSRQRTETVRIMTDHHLMGRQELYVWWWMRTIEVIWAILIPLASSALILYGGWQVIHGTLTIGDLMMFMVYLLMLLEPLAILAESAASLQDNLSALDRVLDVLATDKEMPSDEQSTVLTDSEVRGEVTLENVAFRYQSDTAWALQDINLTVQPGEVIALVGPSGAGKTTLCNLVARFYDPTSGRILLDGQDLRSIDVESYRGILGIVEQDVFLFDGTVAENIAYAKQNASDDEISAAARAANAEEFITSFPYGYETIIGERGVKLSGGQRQRLAIARAILADPKILILDEATSNLDTESERLIQNSLHELLEHRTAFVIAHRLSTIQNADKILVLDHGRIIESGTHLELMRQQGRYHDMVQMQLSPEERPRLKELLNG</sequence>
<evidence type="ECO:0000259" key="11">
    <source>
        <dbReference type="PROSITE" id="PS50893"/>
    </source>
</evidence>
<evidence type="ECO:0000256" key="6">
    <source>
        <dbReference type="ARBA" id="ARBA00022840"/>
    </source>
</evidence>
<dbReference type="Gene3D" id="1.20.1560.10">
    <property type="entry name" value="ABC transporter type 1, transmembrane domain"/>
    <property type="match status" value="1"/>
</dbReference>
<feature type="transmembrane region" description="Helical" evidence="10">
    <location>
        <begin position="137"/>
        <end position="157"/>
    </location>
</feature>
<dbReference type="InterPro" id="IPR003439">
    <property type="entry name" value="ABC_transporter-like_ATP-bd"/>
</dbReference>
<evidence type="ECO:0000256" key="5">
    <source>
        <dbReference type="ARBA" id="ARBA00022741"/>
    </source>
</evidence>
<feature type="transmembrane region" description="Helical" evidence="10">
    <location>
        <begin position="360"/>
        <end position="378"/>
    </location>
</feature>
<evidence type="ECO:0000313" key="14">
    <source>
        <dbReference type="Proteomes" id="UP000317243"/>
    </source>
</evidence>
<evidence type="ECO:0000256" key="2">
    <source>
        <dbReference type="ARBA" id="ARBA00022448"/>
    </source>
</evidence>
<dbReference type="InterPro" id="IPR017871">
    <property type="entry name" value="ABC_transporter-like_CS"/>
</dbReference>
<dbReference type="EC" id="3.6.3.-" evidence="13"/>
<proteinExistence type="predicted"/>
<feature type="transmembrane region" description="Helical" evidence="10">
    <location>
        <begin position="88"/>
        <end position="108"/>
    </location>
</feature>
<feature type="region of interest" description="Disordered" evidence="9">
    <location>
        <begin position="1"/>
        <end position="64"/>
    </location>
</feature>
<dbReference type="SUPFAM" id="SSF90123">
    <property type="entry name" value="ABC transporter transmembrane region"/>
    <property type="match status" value="1"/>
</dbReference>
<dbReference type="InterPro" id="IPR039421">
    <property type="entry name" value="Type_1_exporter"/>
</dbReference>
<dbReference type="EMBL" id="SIHI01000001">
    <property type="protein sequence ID" value="TWT58118.1"/>
    <property type="molecule type" value="Genomic_DNA"/>
</dbReference>
<dbReference type="InterPro" id="IPR011527">
    <property type="entry name" value="ABC1_TM_dom"/>
</dbReference>
<dbReference type="PROSITE" id="PS00211">
    <property type="entry name" value="ABC_TRANSPORTER_1"/>
    <property type="match status" value="1"/>
</dbReference>
<organism evidence="13 14">
    <name type="scientific">Thalassoglobus neptunius</name>
    <dbReference type="NCBI Taxonomy" id="1938619"/>
    <lineage>
        <taxon>Bacteria</taxon>
        <taxon>Pseudomonadati</taxon>
        <taxon>Planctomycetota</taxon>
        <taxon>Planctomycetia</taxon>
        <taxon>Planctomycetales</taxon>
        <taxon>Planctomycetaceae</taxon>
        <taxon>Thalassoglobus</taxon>
    </lineage>
</organism>
<dbReference type="SMART" id="SM00382">
    <property type="entry name" value="AAA"/>
    <property type="match status" value="1"/>
</dbReference>
<keyword evidence="7 10" id="KW-1133">Transmembrane helix</keyword>
<keyword evidence="2" id="KW-0813">Transport</keyword>
<name>A0A5C5X5S8_9PLAN</name>
<dbReference type="Gene3D" id="3.40.50.300">
    <property type="entry name" value="P-loop containing nucleotide triphosphate hydrolases"/>
    <property type="match status" value="1"/>
</dbReference>
<comment type="subcellular location">
    <subcellularLocation>
        <location evidence="1">Cell membrane</location>
        <topology evidence="1">Multi-pass membrane protein</topology>
    </subcellularLocation>
</comment>
<dbReference type="RefSeq" id="WP_231740739.1">
    <property type="nucleotide sequence ID" value="NZ_SIHI01000001.1"/>
</dbReference>
<keyword evidence="6 13" id="KW-0067">ATP-binding</keyword>
<dbReference type="GO" id="GO:0005886">
    <property type="term" value="C:plasma membrane"/>
    <property type="evidence" value="ECO:0007669"/>
    <property type="project" value="UniProtKB-SubCell"/>
</dbReference>
<dbReference type="GO" id="GO:0016887">
    <property type="term" value="F:ATP hydrolysis activity"/>
    <property type="evidence" value="ECO:0007669"/>
    <property type="project" value="InterPro"/>
</dbReference>
<evidence type="ECO:0000259" key="12">
    <source>
        <dbReference type="PROSITE" id="PS50929"/>
    </source>
</evidence>
<evidence type="ECO:0000256" key="4">
    <source>
        <dbReference type="ARBA" id="ARBA00022692"/>
    </source>
</evidence>
<dbReference type="Pfam" id="PF00664">
    <property type="entry name" value="ABC_membrane"/>
    <property type="match status" value="1"/>
</dbReference>
<keyword evidence="5" id="KW-0547">Nucleotide-binding</keyword>
<reference evidence="13 14" key="1">
    <citation type="submission" date="2019-02" db="EMBL/GenBank/DDBJ databases">
        <title>Deep-cultivation of Planctomycetes and their phenomic and genomic characterization uncovers novel biology.</title>
        <authorList>
            <person name="Wiegand S."/>
            <person name="Jogler M."/>
            <person name="Boedeker C."/>
            <person name="Pinto D."/>
            <person name="Vollmers J."/>
            <person name="Rivas-Marin E."/>
            <person name="Kohn T."/>
            <person name="Peeters S.H."/>
            <person name="Heuer A."/>
            <person name="Rast P."/>
            <person name="Oberbeckmann S."/>
            <person name="Bunk B."/>
            <person name="Jeske O."/>
            <person name="Meyerdierks A."/>
            <person name="Storesund J.E."/>
            <person name="Kallscheuer N."/>
            <person name="Luecker S."/>
            <person name="Lage O.M."/>
            <person name="Pohl T."/>
            <person name="Merkel B.J."/>
            <person name="Hornburger P."/>
            <person name="Mueller R.-W."/>
            <person name="Bruemmer F."/>
            <person name="Labrenz M."/>
            <person name="Spormann A.M."/>
            <person name="Op Den Camp H."/>
            <person name="Overmann J."/>
            <person name="Amann R."/>
            <person name="Jetten M.S.M."/>
            <person name="Mascher T."/>
            <person name="Medema M.H."/>
            <person name="Devos D.P."/>
            <person name="Kaster A.-K."/>
            <person name="Ovreas L."/>
            <person name="Rohde M."/>
            <person name="Galperin M.Y."/>
            <person name="Jogler C."/>
        </authorList>
    </citation>
    <scope>NUCLEOTIDE SEQUENCE [LARGE SCALE GENOMIC DNA]</scope>
    <source>
        <strain evidence="13 14">KOR42</strain>
    </source>
</reference>
<feature type="transmembrane region" description="Helical" evidence="10">
    <location>
        <begin position="229"/>
        <end position="251"/>
    </location>
</feature>
<protein>
    <submittedName>
        <fullName evidence="13">Putative multidrug export ATP-binding/permease protein</fullName>
        <ecNumber evidence="13">3.6.3.-</ecNumber>
    </submittedName>
</protein>
<feature type="domain" description="ABC transporter" evidence="11">
    <location>
        <begin position="422"/>
        <end position="657"/>
    </location>
</feature>
<gene>
    <name evidence="13" type="ORF">KOR42_14890</name>
</gene>
<accession>A0A5C5X5S8</accession>
<dbReference type="PROSITE" id="PS50929">
    <property type="entry name" value="ABC_TM1F"/>
    <property type="match status" value="1"/>
</dbReference>
<keyword evidence="4 10" id="KW-0812">Transmembrane</keyword>
<comment type="caution">
    <text evidence="13">The sequence shown here is derived from an EMBL/GenBank/DDBJ whole genome shotgun (WGS) entry which is preliminary data.</text>
</comment>
<dbReference type="PANTHER" id="PTHR43394">
    <property type="entry name" value="ATP-DEPENDENT PERMEASE MDL1, MITOCHONDRIAL"/>
    <property type="match status" value="1"/>
</dbReference>
<evidence type="ECO:0000256" key="3">
    <source>
        <dbReference type="ARBA" id="ARBA00022475"/>
    </source>
</evidence>
<dbReference type="Pfam" id="PF00005">
    <property type="entry name" value="ABC_tran"/>
    <property type="match status" value="1"/>
</dbReference>